<comment type="caution">
    <text evidence="10">The sequence shown here is derived from an EMBL/GenBank/DDBJ whole genome shotgun (WGS) entry which is preliminary data.</text>
</comment>
<dbReference type="GO" id="GO:0020037">
    <property type="term" value="F:heme binding"/>
    <property type="evidence" value="ECO:0007669"/>
    <property type="project" value="InterPro"/>
</dbReference>
<dbReference type="OrthoDB" id="3945418at2759"/>
<keyword evidence="5 7" id="KW-0408">Iron</keyword>
<proteinExistence type="inferred from homology"/>
<evidence type="ECO:0000313" key="10">
    <source>
        <dbReference type="EMBL" id="PWY89786.1"/>
    </source>
</evidence>
<comment type="cofactor">
    <cofactor evidence="1 7">
        <name>heme</name>
        <dbReference type="ChEBI" id="CHEBI:30413"/>
    </cofactor>
</comment>
<gene>
    <name evidence="10" type="ORF">BO70DRAFT_426233</name>
</gene>
<keyword evidence="9" id="KW-0472">Membrane</keyword>
<dbReference type="InterPro" id="IPR002401">
    <property type="entry name" value="Cyt_P450_E_grp-I"/>
</dbReference>
<evidence type="ECO:0000256" key="6">
    <source>
        <dbReference type="ARBA" id="ARBA00023033"/>
    </source>
</evidence>
<sequence>MHLPDLFNSASYIVLFALAVQIGVAIYRLTLHPLAKFPGPKLAAASELYGIYYDIWKKGKYVKRYPGLHKKYGPIVRTHPNEIHVFDTEAYNTVFRIGTPFDKQREFYDNPFGEGSHFNMSGLKPAKARRDMLAPHFSTSAIREIEPLLRQSISKFVGILRDYAQGKSPVDLTLGLHCLTTDITMGYVFGKPFEALDAPGFKFEPVVVMDDALFFIVIQRTFHAICRPIMSAFMRMPVVRELHPLLAAPVRLQDRCRQLVLDLINRSDAGESRTPTVFDTMLSPSKEKGQETPSVADLTAEAMVLLIAGEETTANTLMQGIFHVLHDQTILERLQKELREAFPDDDDVITQETLESMPYLRGVVKESLRFSHGAPGRLPRVTPACGAKICGQYIPPGTPISMCHFVYNTDETIFSDPFEFRPERWLGDDFHHLDRHLISFSRGSRGCIGITLGYAELYLILGHIFRKLNLDLYNTTKADMEWDDLYAAKTQKHLEVMVSSA</sequence>
<keyword evidence="3 7" id="KW-0479">Metal-binding</keyword>
<evidence type="ECO:0000256" key="5">
    <source>
        <dbReference type="ARBA" id="ARBA00023004"/>
    </source>
</evidence>
<keyword evidence="6 8" id="KW-0503">Monooxygenase</keyword>
<organism evidence="10 11">
    <name type="scientific">Aspergillus heteromorphus CBS 117.55</name>
    <dbReference type="NCBI Taxonomy" id="1448321"/>
    <lineage>
        <taxon>Eukaryota</taxon>
        <taxon>Fungi</taxon>
        <taxon>Dikarya</taxon>
        <taxon>Ascomycota</taxon>
        <taxon>Pezizomycotina</taxon>
        <taxon>Eurotiomycetes</taxon>
        <taxon>Eurotiomycetidae</taxon>
        <taxon>Eurotiales</taxon>
        <taxon>Aspergillaceae</taxon>
        <taxon>Aspergillus</taxon>
        <taxon>Aspergillus subgen. Circumdati</taxon>
    </lineage>
</organism>
<comment type="similarity">
    <text evidence="2 8">Belongs to the cytochrome P450 family.</text>
</comment>
<evidence type="ECO:0000256" key="3">
    <source>
        <dbReference type="ARBA" id="ARBA00022723"/>
    </source>
</evidence>
<evidence type="ECO:0000256" key="9">
    <source>
        <dbReference type="SAM" id="Phobius"/>
    </source>
</evidence>
<dbReference type="PRINTS" id="PR00385">
    <property type="entry name" value="P450"/>
</dbReference>
<dbReference type="Proteomes" id="UP000247233">
    <property type="component" value="Unassembled WGS sequence"/>
</dbReference>
<evidence type="ECO:0000313" key="11">
    <source>
        <dbReference type="Proteomes" id="UP000247233"/>
    </source>
</evidence>
<dbReference type="STRING" id="1448321.A0A317WTW1"/>
<reference evidence="10 11" key="1">
    <citation type="submission" date="2016-12" db="EMBL/GenBank/DDBJ databases">
        <title>The genomes of Aspergillus section Nigri reveals drivers in fungal speciation.</title>
        <authorList>
            <consortium name="DOE Joint Genome Institute"/>
            <person name="Vesth T.C."/>
            <person name="Nybo J."/>
            <person name="Theobald S."/>
            <person name="Brandl J."/>
            <person name="Frisvad J.C."/>
            <person name="Nielsen K.F."/>
            <person name="Lyhne E.K."/>
            <person name="Kogle M.E."/>
            <person name="Kuo A."/>
            <person name="Riley R."/>
            <person name="Clum A."/>
            <person name="Nolan M."/>
            <person name="Lipzen A."/>
            <person name="Salamov A."/>
            <person name="Henrissat B."/>
            <person name="Wiebenga A."/>
            <person name="De Vries R.P."/>
            <person name="Grigoriev I.V."/>
            <person name="Mortensen U.H."/>
            <person name="Andersen M.R."/>
            <person name="Baker S.E."/>
        </authorList>
    </citation>
    <scope>NUCLEOTIDE SEQUENCE [LARGE SCALE GENOMIC DNA]</scope>
    <source>
        <strain evidence="10 11">CBS 117.55</strain>
    </source>
</reference>
<dbReference type="CDD" id="cd11062">
    <property type="entry name" value="CYP58-like"/>
    <property type="match status" value="1"/>
</dbReference>
<dbReference type="GO" id="GO:0005506">
    <property type="term" value="F:iron ion binding"/>
    <property type="evidence" value="ECO:0007669"/>
    <property type="project" value="InterPro"/>
</dbReference>
<name>A0A317WTW1_9EURO</name>
<keyword evidence="9" id="KW-0812">Transmembrane</keyword>
<dbReference type="SUPFAM" id="SSF48264">
    <property type="entry name" value="Cytochrome P450"/>
    <property type="match status" value="1"/>
</dbReference>
<dbReference type="EMBL" id="MSFL01000003">
    <property type="protein sequence ID" value="PWY89786.1"/>
    <property type="molecule type" value="Genomic_DNA"/>
</dbReference>
<dbReference type="InterPro" id="IPR001128">
    <property type="entry name" value="Cyt_P450"/>
</dbReference>
<dbReference type="Gene3D" id="1.10.630.10">
    <property type="entry name" value="Cytochrome P450"/>
    <property type="match status" value="1"/>
</dbReference>
<keyword evidence="9" id="KW-1133">Transmembrane helix</keyword>
<evidence type="ECO:0000256" key="1">
    <source>
        <dbReference type="ARBA" id="ARBA00001971"/>
    </source>
</evidence>
<dbReference type="PRINTS" id="PR00463">
    <property type="entry name" value="EP450I"/>
</dbReference>
<dbReference type="VEuPathDB" id="FungiDB:BO70DRAFT_426233"/>
<dbReference type="AlphaFoldDB" id="A0A317WTW1"/>
<dbReference type="InterPro" id="IPR017972">
    <property type="entry name" value="Cyt_P450_CS"/>
</dbReference>
<keyword evidence="7 8" id="KW-0349">Heme</keyword>
<dbReference type="PROSITE" id="PS00086">
    <property type="entry name" value="CYTOCHROME_P450"/>
    <property type="match status" value="1"/>
</dbReference>
<dbReference type="PANTHER" id="PTHR24305">
    <property type="entry name" value="CYTOCHROME P450"/>
    <property type="match status" value="1"/>
</dbReference>
<protein>
    <submittedName>
        <fullName evidence="10">Cytochrome P450</fullName>
    </submittedName>
</protein>
<evidence type="ECO:0000256" key="7">
    <source>
        <dbReference type="PIRSR" id="PIRSR602401-1"/>
    </source>
</evidence>
<dbReference type="InterPro" id="IPR050121">
    <property type="entry name" value="Cytochrome_P450_monoxygenase"/>
</dbReference>
<evidence type="ECO:0000256" key="8">
    <source>
        <dbReference type="RuleBase" id="RU000461"/>
    </source>
</evidence>
<dbReference type="GeneID" id="37069999"/>
<feature type="binding site" description="axial binding residue" evidence="7">
    <location>
        <position position="447"/>
    </location>
    <ligand>
        <name>heme</name>
        <dbReference type="ChEBI" id="CHEBI:30413"/>
    </ligand>
    <ligandPart>
        <name>Fe</name>
        <dbReference type="ChEBI" id="CHEBI:18248"/>
    </ligandPart>
</feature>
<dbReference type="PANTHER" id="PTHR24305:SF166">
    <property type="entry name" value="CYTOCHROME P450 12A4, MITOCHONDRIAL-RELATED"/>
    <property type="match status" value="1"/>
</dbReference>
<accession>A0A317WTW1</accession>
<dbReference type="InterPro" id="IPR036396">
    <property type="entry name" value="Cyt_P450_sf"/>
</dbReference>
<feature type="transmembrane region" description="Helical" evidence="9">
    <location>
        <begin position="12"/>
        <end position="31"/>
    </location>
</feature>
<dbReference type="GO" id="GO:0004497">
    <property type="term" value="F:monooxygenase activity"/>
    <property type="evidence" value="ECO:0007669"/>
    <property type="project" value="UniProtKB-KW"/>
</dbReference>
<dbReference type="GO" id="GO:0016705">
    <property type="term" value="F:oxidoreductase activity, acting on paired donors, with incorporation or reduction of molecular oxygen"/>
    <property type="evidence" value="ECO:0007669"/>
    <property type="project" value="InterPro"/>
</dbReference>
<keyword evidence="4 8" id="KW-0560">Oxidoreductase</keyword>
<keyword evidence="11" id="KW-1185">Reference proteome</keyword>
<evidence type="ECO:0000256" key="4">
    <source>
        <dbReference type="ARBA" id="ARBA00023002"/>
    </source>
</evidence>
<evidence type="ECO:0000256" key="2">
    <source>
        <dbReference type="ARBA" id="ARBA00010617"/>
    </source>
</evidence>
<dbReference type="Pfam" id="PF00067">
    <property type="entry name" value="p450"/>
    <property type="match status" value="1"/>
</dbReference>
<dbReference type="RefSeq" id="XP_025402617.1">
    <property type="nucleotide sequence ID" value="XM_025547762.1"/>
</dbReference>